<organism evidence="2 3">
    <name type="scientific">Ottowia oryzae</name>
    <dbReference type="NCBI Taxonomy" id="2109914"/>
    <lineage>
        <taxon>Bacteria</taxon>
        <taxon>Pseudomonadati</taxon>
        <taxon>Pseudomonadota</taxon>
        <taxon>Betaproteobacteria</taxon>
        <taxon>Burkholderiales</taxon>
        <taxon>Comamonadaceae</taxon>
        <taxon>Ottowia</taxon>
    </lineage>
</organism>
<evidence type="ECO:0000313" key="3">
    <source>
        <dbReference type="Proteomes" id="UP000239709"/>
    </source>
</evidence>
<reference evidence="2 3" key="1">
    <citation type="submission" date="2018-03" db="EMBL/GenBank/DDBJ databases">
        <title>Genome sequencing of Ottowia sp.</title>
        <authorList>
            <person name="Kim S.-J."/>
            <person name="Heo J."/>
            <person name="Kwon S.-W."/>
        </authorList>
    </citation>
    <scope>NUCLEOTIDE SEQUENCE [LARGE SCALE GENOMIC DNA]</scope>
    <source>
        <strain evidence="2 3">KADR8-3</strain>
    </source>
</reference>
<dbReference type="AlphaFoldDB" id="A0A2S0MHK7"/>
<accession>A0A2S0MHK7</accession>
<dbReference type="RefSeq" id="WP_106703916.1">
    <property type="nucleotide sequence ID" value="NZ_CP027666.1"/>
</dbReference>
<proteinExistence type="predicted"/>
<dbReference type="CDD" id="cd01029">
    <property type="entry name" value="TOPRIM_primases"/>
    <property type="match status" value="1"/>
</dbReference>
<dbReference type="Pfam" id="PF13362">
    <property type="entry name" value="Toprim_3"/>
    <property type="match status" value="1"/>
</dbReference>
<protein>
    <recommendedName>
        <fullName evidence="1">Toprim domain-containing protein</fullName>
    </recommendedName>
</protein>
<name>A0A2S0MHK7_9BURK</name>
<feature type="domain" description="Toprim" evidence="1">
    <location>
        <begin position="189"/>
        <end position="260"/>
    </location>
</feature>
<sequence>MSTGILDAMRMAALTPVKDLHLVPDGRLVRYRVEGDKPGSVNGWVVLHDGPVPSGAFGSWRTGATHTWRGNTDRRLTPAERDALRRHQAAAQQARAAELKAVQTAAATRAERLWQRARPATDVHAYLRAKRVRAIGLRQLRDMLLIPARDTAGRIGTLQFIGPDGAKRFLTGGRIQGCYYAMGRPADCLLLAEGYATAATIFEATGRAVAVCFNCGNLLPVARALRAKFPALRLVICADNDAGTPGNPGLTHARAAARAVGGEVVAPDFAGVPA</sequence>
<dbReference type="EMBL" id="CP027666">
    <property type="protein sequence ID" value="AVO35368.1"/>
    <property type="molecule type" value="Genomic_DNA"/>
</dbReference>
<gene>
    <name evidence="2" type="ORF">C6570_14895</name>
</gene>
<dbReference type="Proteomes" id="UP000239709">
    <property type="component" value="Chromosome"/>
</dbReference>
<evidence type="ECO:0000313" key="2">
    <source>
        <dbReference type="EMBL" id="AVO35368.1"/>
    </source>
</evidence>
<dbReference type="KEGG" id="otk:C6570_14895"/>
<keyword evidence="3" id="KW-1185">Reference proteome</keyword>
<dbReference type="InterPro" id="IPR006171">
    <property type="entry name" value="TOPRIM_dom"/>
</dbReference>
<dbReference type="OrthoDB" id="784829at2"/>
<dbReference type="InterPro" id="IPR034154">
    <property type="entry name" value="TOPRIM_DnaG/twinkle"/>
</dbReference>
<evidence type="ECO:0000259" key="1">
    <source>
        <dbReference type="Pfam" id="PF13362"/>
    </source>
</evidence>